<sequence>MLFPFHPRALEKERRAGAAKSVAVALGRDDADAAAASRLELIIHGVFKYVPGIGSARINNMQATWQLLPPSIPKAPQPLLSIGASRRWRRADSLRREPLRHGQGEAAASGRRRGRICVVRVRHGGCHRPKLRPHGEARQRAEAGSCCAGEARWLPAGRASARQRAELLRRGRCKAAGGSAQARSTSAWPALELSEMRSVLICRRPPTPRQIEEQPSTSSKLLGASVKHDQIPLPSRRCSQPDPAVPKVQPDATALNPGTSVEKTSVAPYCNGKNCRTLLFFNFEIVLQLKVNSKASMDAIHFRLKSLI</sequence>
<evidence type="ECO:0000313" key="2">
    <source>
        <dbReference type="EMBL" id="TVU01137.1"/>
    </source>
</evidence>
<reference evidence="2 3" key="1">
    <citation type="journal article" date="2019" name="Sci. Rep.">
        <title>A high-quality genome of Eragrostis curvula grass provides insights into Poaceae evolution and supports new strategies to enhance forage quality.</title>
        <authorList>
            <person name="Carballo J."/>
            <person name="Santos B.A.C.M."/>
            <person name="Zappacosta D."/>
            <person name="Garbus I."/>
            <person name="Selva J.P."/>
            <person name="Gallo C.A."/>
            <person name="Diaz A."/>
            <person name="Albertini E."/>
            <person name="Caccamo M."/>
            <person name="Echenique V."/>
        </authorList>
    </citation>
    <scope>NUCLEOTIDE SEQUENCE [LARGE SCALE GENOMIC DNA]</scope>
    <source>
        <strain evidence="3">cv. Victoria</strain>
        <tissue evidence="2">Leaf</tissue>
    </source>
</reference>
<dbReference type="AlphaFoldDB" id="A0A5J9SQD1"/>
<dbReference type="Gramene" id="TVU01137">
    <property type="protein sequence ID" value="TVU01137"/>
    <property type="gene ID" value="EJB05_53420"/>
</dbReference>
<keyword evidence="3" id="KW-1185">Reference proteome</keyword>
<comment type="caution">
    <text evidence="2">The sequence shown here is derived from an EMBL/GenBank/DDBJ whole genome shotgun (WGS) entry which is preliminary data.</text>
</comment>
<dbReference type="Proteomes" id="UP000324897">
    <property type="component" value="Unassembled WGS sequence"/>
</dbReference>
<protein>
    <submittedName>
        <fullName evidence="2">Uncharacterized protein</fullName>
    </submittedName>
</protein>
<gene>
    <name evidence="2" type="ORF">EJB05_53420</name>
</gene>
<proteinExistence type="predicted"/>
<feature type="region of interest" description="Disordered" evidence="1">
    <location>
        <begin position="206"/>
        <end position="225"/>
    </location>
</feature>
<name>A0A5J9SQD1_9POAL</name>
<feature type="non-terminal residue" evidence="2">
    <location>
        <position position="1"/>
    </location>
</feature>
<evidence type="ECO:0000256" key="1">
    <source>
        <dbReference type="SAM" id="MobiDB-lite"/>
    </source>
</evidence>
<evidence type="ECO:0000313" key="3">
    <source>
        <dbReference type="Proteomes" id="UP000324897"/>
    </source>
</evidence>
<dbReference type="EMBL" id="RWGY01000485">
    <property type="protein sequence ID" value="TVU01137.1"/>
    <property type="molecule type" value="Genomic_DNA"/>
</dbReference>
<accession>A0A5J9SQD1</accession>
<organism evidence="2 3">
    <name type="scientific">Eragrostis curvula</name>
    <name type="common">weeping love grass</name>
    <dbReference type="NCBI Taxonomy" id="38414"/>
    <lineage>
        <taxon>Eukaryota</taxon>
        <taxon>Viridiplantae</taxon>
        <taxon>Streptophyta</taxon>
        <taxon>Embryophyta</taxon>
        <taxon>Tracheophyta</taxon>
        <taxon>Spermatophyta</taxon>
        <taxon>Magnoliopsida</taxon>
        <taxon>Liliopsida</taxon>
        <taxon>Poales</taxon>
        <taxon>Poaceae</taxon>
        <taxon>PACMAD clade</taxon>
        <taxon>Chloridoideae</taxon>
        <taxon>Eragrostideae</taxon>
        <taxon>Eragrostidinae</taxon>
        <taxon>Eragrostis</taxon>
    </lineage>
</organism>
<feature type="region of interest" description="Disordered" evidence="1">
    <location>
        <begin position="232"/>
        <end position="259"/>
    </location>
</feature>